<dbReference type="GO" id="GO:0003684">
    <property type="term" value="F:damaged DNA binding"/>
    <property type="evidence" value="ECO:0007669"/>
    <property type="project" value="TreeGrafter"/>
</dbReference>
<dbReference type="Proteomes" id="UP000092443">
    <property type="component" value="Unplaced"/>
</dbReference>
<dbReference type="RefSeq" id="XP_037899456.1">
    <property type="nucleotide sequence ID" value="XM_038043528.1"/>
</dbReference>
<comment type="subcellular location">
    <subcellularLocation>
        <location evidence="2">Chromosome</location>
    </subcellularLocation>
    <subcellularLocation>
        <location evidence="1">Nucleus</location>
    </subcellularLocation>
</comment>
<feature type="compositionally biased region" description="Low complexity" evidence="13">
    <location>
        <begin position="1"/>
        <end position="11"/>
    </location>
</feature>
<keyword evidence="6" id="KW-0227">DNA damage</keyword>
<evidence type="ECO:0000313" key="24">
    <source>
        <dbReference type="RefSeq" id="XP_037899459.1"/>
    </source>
</evidence>
<evidence type="ECO:0000313" key="23">
    <source>
        <dbReference type="RefSeq" id="XP_037899458.1"/>
    </source>
</evidence>
<keyword evidence="11" id="KW-0539">Nucleus</keyword>
<dbReference type="RefSeq" id="XP_037899447.1">
    <property type="nucleotide sequence ID" value="XM_038043519.1"/>
</dbReference>
<dbReference type="RefSeq" id="XP_037899460.1">
    <property type="nucleotide sequence ID" value="XM_038043532.1"/>
</dbReference>
<keyword evidence="4" id="KW-0158">Chromosome</keyword>
<feature type="coiled-coil region" evidence="12">
    <location>
        <begin position="293"/>
        <end position="327"/>
    </location>
</feature>
<protein>
    <submittedName>
        <fullName evidence="16 17">Structural maintenance of chromosomes protein 6-like</fullName>
    </submittedName>
</protein>
<dbReference type="GO" id="GO:0030915">
    <property type="term" value="C:Smc5-Smc6 complex"/>
    <property type="evidence" value="ECO:0007669"/>
    <property type="project" value="TreeGrafter"/>
</dbReference>
<feature type="compositionally biased region" description="Polar residues" evidence="13">
    <location>
        <begin position="36"/>
        <end position="50"/>
    </location>
</feature>
<keyword evidence="15" id="KW-1185">Reference proteome</keyword>
<dbReference type="GO" id="GO:0005524">
    <property type="term" value="F:ATP binding"/>
    <property type="evidence" value="ECO:0007669"/>
    <property type="project" value="UniProtKB-KW"/>
</dbReference>
<keyword evidence="9" id="KW-0233">DNA recombination</keyword>
<gene>
    <name evidence="21 22 23 24 25" type="primary">LOC119644004</name>
    <name evidence="16 17 18 19 20" type="synonym">LOC119643999</name>
</gene>
<reference evidence="16 17" key="1">
    <citation type="submission" date="2025-04" db="UniProtKB">
        <authorList>
            <consortium name="RefSeq"/>
        </authorList>
    </citation>
    <scope>IDENTIFICATION</scope>
    <source>
        <tissue evidence="16 17">Whole body pupa</tissue>
    </source>
</reference>
<dbReference type="RefSeq" id="XP_037899459.1">
    <property type="nucleotide sequence ID" value="XM_038043531.1"/>
</dbReference>
<dbReference type="GO" id="GO:0035861">
    <property type="term" value="C:site of double-strand break"/>
    <property type="evidence" value="ECO:0007669"/>
    <property type="project" value="TreeGrafter"/>
</dbReference>
<dbReference type="RefSeq" id="XP_037899445.1">
    <property type="nucleotide sequence ID" value="XM_038043517.1"/>
</dbReference>
<evidence type="ECO:0000256" key="2">
    <source>
        <dbReference type="ARBA" id="ARBA00004286"/>
    </source>
</evidence>
<evidence type="ECO:0000256" key="5">
    <source>
        <dbReference type="ARBA" id="ARBA00022741"/>
    </source>
</evidence>
<evidence type="ECO:0000256" key="1">
    <source>
        <dbReference type="ARBA" id="ARBA00004123"/>
    </source>
</evidence>
<dbReference type="GeneID" id="119644004"/>
<dbReference type="SUPFAM" id="SSF52540">
    <property type="entry name" value="P-loop containing nucleoside triphosphate hydrolases"/>
    <property type="match status" value="2"/>
</dbReference>
<dbReference type="Pfam" id="PF02463">
    <property type="entry name" value="SMC_N"/>
    <property type="match status" value="1"/>
</dbReference>
<evidence type="ECO:0000313" key="19">
    <source>
        <dbReference type="RefSeq" id="XP_037899448.1"/>
    </source>
</evidence>
<dbReference type="PANTHER" id="PTHR19306">
    <property type="entry name" value="STRUCTURAL MAINTENANCE OF CHROMOSOMES 5,6 SMC5, SMC6"/>
    <property type="match status" value="1"/>
</dbReference>
<evidence type="ECO:0000313" key="17">
    <source>
        <dbReference type="RefSeq" id="XP_037899446.1"/>
    </source>
</evidence>
<evidence type="ECO:0000256" key="7">
    <source>
        <dbReference type="ARBA" id="ARBA00022840"/>
    </source>
</evidence>
<dbReference type="RefSeq" id="XP_037899458.1">
    <property type="nucleotide sequence ID" value="XM_038043530.1"/>
</dbReference>
<dbReference type="GO" id="GO:0005634">
    <property type="term" value="C:nucleus"/>
    <property type="evidence" value="ECO:0007669"/>
    <property type="project" value="UniProtKB-SubCell"/>
</dbReference>
<feature type="domain" description="RecF/RecN/SMC N-terminal" evidence="14">
    <location>
        <begin position="60"/>
        <end position="1057"/>
    </location>
</feature>
<dbReference type="AlphaFoldDB" id="A0A9C5ZQ68"/>
<organism evidence="15 22">
    <name type="scientific">Glossina fuscipes</name>
    <dbReference type="NCBI Taxonomy" id="7396"/>
    <lineage>
        <taxon>Eukaryota</taxon>
        <taxon>Metazoa</taxon>
        <taxon>Ecdysozoa</taxon>
        <taxon>Arthropoda</taxon>
        <taxon>Hexapoda</taxon>
        <taxon>Insecta</taxon>
        <taxon>Pterygota</taxon>
        <taxon>Neoptera</taxon>
        <taxon>Endopterygota</taxon>
        <taxon>Diptera</taxon>
        <taxon>Brachycera</taxon>
        <taxon>Muscomorpha</taxon>
        <taxon>Hippoboscoidea</taxon>
        <taxon>Glossinidae</taxon>
        <taxon>Glossina</taxon>
    </lineage>
</organism>
<dbReference type="GO" id="GO:0003697">
    <property type="term" value="F:single-stranded DNA binding"/>
    <property type="evidence" value="ECO:0007669"/>
    <property type="project" value="TreeGrafter"/>
</dbReference>
<keyword evidence="7" id="KW-0067">ATP-binding</keyword>
<evidence type="ECO:0000256" key="6">
    <source>
        <dbReference type="ARBA" id="ARBA00022763"/>
    </source>
</evidence>
<comment type="similarity">
    <text evidence="3">Belongs to the SMC family. SMC6 subfamily.</text>
</comment>
<evidence type="ECO:0000256" key="11">
    <source>
        <dbReference type="ARBA" id="ARBA00023242"/>
    </source>
</evidence>
<dbReference type="RefSeq" id="XP_037899449.1">
    <property type="nucleotide sequence ID" value="XM_038043521.1"/>
</dbReference>
<evidence type="ECO:0000256" key="9">
    <source>
        <dbReference type="ARBA" id="ARBA00023172"/>
    </source>
</evidence>
<evidence type="ECO:0000313" key="25">
    <source>
        <dbReference type="RefSeq" id="XP_037899460.1"/>
    </source>
</evidence>
<keyword evidence="5" id="KW-0547">Nucleotide-binding</keyword>
<evidence type="ECO:0000256" key="10">
    <source>
        <dbReference type="ARBA" id="ARBA00023204"/>
    </source>
</evidence>
<dbReference type="RefSeq" id="XP_037899457.1">
    <property type="nucleotide sequence ID" value="XM_038043529.1"/>
</dbReference>
<evidence type="ECO:0000313" key="18">
    <source>
        <dbReference type="RefSeq" id="XP_037899447.1"/>
    </source>
</evidence>
<dbReference type="RefSeq" id="XP_037899446.1">
    <property type="nucleotide sequence ID" value="XM_038043518.1"/>
</dbReference>
<dbReference type="KEGG" id="gfs:119644004"/>
<evidence type="ECO:0000256" key="12">
    <source>
        <dbReference type="SAM" id="Coils"/>
    </source>
</evidence>
<evidence type="ECO:0000313" key="22">
    <source>
        <dbReference type="RefSeq" id="XP_037899457.1"/>
    </source>
</evidence>
<dbReference type="Gene3D" id="3.40.50.300">
    <property type="entry name" value="P-loop containing nucleotide triphosphate hydrolases"/>
    <property type="match status" value="2"/>
</dbReference>
<feature type="region of interest" description="Disordered" evidence="13">
    <location>
        <begin position="1"/>
        <end position="50"/>
    </location>
</feature>
<evidence type="ECO:0000256" key="3">
    <source>
        <dbReference type="ARBA" id="ARBA00006793"/>
    </source>
</evidence>
<proteinExistence type="inferred from homology"/>
<sequence>MSHASVKSLSLSKKRKIRENPTQNVDAGISAKRSRNTTQLSQSERANTSGIEDTRRCGKIISIHLTNFMCHSNLRIEFNPRVNFLVGRNGSGKSAILAALVLGLGCNAKVTNRSKSAKDFIKIGETTAKIEITIANDGPQPFDPDEYGESITIVRTITTSSGYYAIRNSHGRIVTKKFDDLQRILLYHNIQADNPVFVLNQDSAREFLKELEPSKNYQLFLKATQIDLITEKLDECLHLHKAHREELATTEKKLQYMEKDIAVHKGKLKELMEFEHLGENLNALNIEYHWLLVKEQEDKLDEIHKKIDKHEGKVNELNKLINNKDEVNSILTQKIAESFENIKVKNKDYSDVNQSLRKIRCQIDEIIRKRSEIEMKIESLKKKKSRLEKHINDLKQHIEERSKSNQDDIDALRRQNEESLANYRKQCETSLTPLIESLKRELNMLMENKSQKELIIDKIKQEHGSCSHKISTIDNQMTTVKESIKNKMLIYGRHMPELLKEIKKAHADGKFSVPPMGPVGAYLQVPNNQYRESVESLIDAKTLQAFICDNASDRRTFEHILSKLSKENHHMIITTKFMRQVYDVSNGRVIPPSGTSLLMELIECPNPVVMNFLIDRMRIETILLTDKKDIAESITSIRENVPNNLSKVVVLCSDSAHLEYYPVPHYRMYSNKIRRPKYLHINVNERIKYLEVEKSKLENQLSSLKKDLEGVVPQLCKDKEQIQNKRALLEEKEGALMEMLQKIADLDNVEYADYNNELQLLKNEIEERDFLLIEIDQGVNENDLELNKFKSQEEAFKDDYGRKKNKLQEIQNEIEGMKADLDKLKLKLRNINDNEALNKDRLEGLTKQCNQFETEKNKIIKLINTAKQFAEQKGERLISNLTVDEVLMQMARIKAKLERGRPIDLDQDSLQDLIAHKERELETKRLIYDNLKTSIDSLRASLRHRFDFIKKFKGHMSMLLTMSFEMILRLRNYVGNLVPDHQNKTLKISVIPRDHDTASVSSARALSGGERSYSTVAFLISLWSCVDHPFYFLDEYDVFTDEVNREYMTRLLTEEGRNHAWRQYSFLTPQDMSLDPENFIRIHRLAEPDRH</sequence>
<dbReference type="RefSeq" id="XP_037899448.1">
    <property type="nucleotide sequence ID" value="XM_038043520.1"/>
</dbReference>
<evidence type="ECO:0000256" key="13">
    <source>
        <dbReference type="SAM" id="MobiDB-lite"/>
    </source>
</evidence>
<keyword evidence="10" id="KW-0234">DNA repair</keyword>
<evidence type="ECO:0000313" key="20">
    <source>
        <dbReference type="RefSeq" id="XP_037899449.1"/>
    </source>
</evidence>
<keyword evidence="8 12" id="KW-0175">Coiled coil</keyword>
<dbReference type="SUPFAM" id="SSF90257">
    <property type="entry name" value="Myosin rod fragments"/>
    <property type="match status" value="1"/>
</dbReference>
<dbReference type="InterPro" id="IPR027417">
    <property type="entry name" value="P-loop_NTPase"/>
</dbReference>
<feature type="coiled-coil region" evidence="12">
    <location>
        <begin position="356"/>
        <end position="462"/>
    </location>
</feature>
<evidence type="ECO:0000256" key="4">
    <source>
        <dbReference type="ARBA" id="ARBA00022454"/>
    </source>
</evidence>
<evidence type="ECO:0000259" key="14">
    <source>
        <dbReference type="Pfam" id="PF02463"/>
    </source>
</evidence>
<evidence type="ECO:0000313" key="16">
    <source>
        <dbReference type="RefSeq" id="XP_037899445.1"/>
    </source>
</evidence>
<dbReference type="KEGG" id="gfs:119643999"/>
<feature type="coiled-coil region" evidence="12">
    <location>
        <begin position="793"/>
        <end position="834"/>
    </location>
</feature>
<feature type="coiled-coil region" evidence="12">
    <location>
        <begin position="680"/>
        <end position="764"/>
    </location>
</feature>
<accession>A0A9C5ZQ68</accession>
<dbReference type="PANTHER" id="PTHR19306:SF6">
    <property type="entry name" value="STRUCTURAL MAINTENANCE OF CHROMOSOMES PROTEIN 6"/>
    <property type="match status" value="1"/>
</dbReference>
<evidence type="ECO:0000256" key="8">
    <source>
        <dbReference type="ARBA" id="ARBA00023054"/>
    </source>
</evidence>
<name>A0A9C5ZQ68_9MUSC</name>
<evidence type="ECO:0000313" key="21">
    <source>
        <dbReference type="RefSeq" id="XP_037899456.1"/>
    </source>
</evidence>
<dbReference type="GO" id="GO:0000724">
    <property type="term" value="P:double-strand break repair via homologous recombination"/>
    <property type="evidence" value="ECO:0007669"/>
    <property type="project" value="TreeGrafter"/>
</dbReference>
<dbReference type="InterPro" id="IPR003395">
    <property type="entry name" value="RecF/RecN/SMC_N"/>
</dbReference>
<evidence type="ECO:0000313" key="15">
    <source>
        <dbReference type="Proteomes" id="UP000092443"/>
    </source>
</evidence>